<organism evidence="1">
    <name type="scientific">hydrothermal vent metagenome</name>
    <dbReference type="NCBI Taxonomy" id="652676"/>
    <lineage>
        <taxon>unclassified sequences</taxon>
        <taxon>metagenomes</taxon>
        <taxon>ecological metagenomes</taxon>
    </lineage>
</organism>
<dbReference type="EMBL" id="UOFN01000130">
    <property type="protein sequence ID" value="VAW80758.1"/>
    <property type="molecule type" value="Genomic_DNA"/>
</dbReference>
<dbReference type="AlphaFoldDB" id="A0A3B0YIH1"/>
<dbReference type="InterPro" id="IPR011250">
    <property type="entry name" value="OMP/PagP_B-barrel"/>
</dbReference>
<evidence type="ECO:0008006" key="2">
    <source>
        <dbReference type="Google" id="ProtNLM"/>
    </source>
</evidence>
<sequence>MNLQKALAVVFAGSLALALSPVATAAKGFNYSYADVGYQLADGDDVDFNSGMIDASFGIFDMFALRGVFRQGQTDDIPGEDLNITEFRFGGRGHYKVMEKLDVFGDVLAFSANFNSDNRTFNDTGAIYEAGVRFKAAKKLELNTSYRYFSGDIDEGFGTIGAVFKLTKVFAATANASFGSDVNEYFAGIRLNF</sequence>
<name>A0A3B0YIH1_9ZZZZ</name>
<dbReference type="SUPFAM" id="SSF56925">
    <property type="entry name" value="OMPA-like"/>
    <property type="match status" value="1"/>
</dbReference>
<gene>
    <name evidence="1" type="ORF">MNBD_GAMMA15-151</name>
</gene>
<accession>A0A3B0YIH1</accession>
<evidence type="ECO:0000313" key="1">
    <source>
        <dbReference type="EMBL" id="VAW80758.1"/>
    </source>
</evidence>
<proteinExistence type="predicted"/>
<protein>
    <recommendedName>
        <fullName evidence="2">Outer membrane protein beta-barrel domain-containing protein</fullName>
    </recommendedName>
</protein>
<reference evidence="1" key="1">
    <citation type="submission" date="2018-06" db="EMBL/GenBank/DDBJ databases">
        <authorList>
            <person name="Zhirakovskaya E."/>
        </authorList>
    </citation>
    <scope>NUCLEOTIDE SEQUENCE</scope>
</reference>